<dbReference type="SMART" id="SM00481">
    <property type="entry name" value="POLIIIAc"/>
    <property type="match status" value="1"/>
</dbReference>
<dbReference type="EMBL" id="CYXP01000006">
    <property type="protein sequence ID" value="CUN23128.1"/>
    <property type="molecule type" value="Genomic_DNA"/>
</dbReference>
<dbReference type="InterPro" id="IPR004805">
    <property type="entry name" value="DnaE2/DnaE/PolC"/>
</dbReference>
<accession>A0A173VB50</accession>
<dbReference type="GO" id="GO:0006260">
    <property type="term" value="P:DNA replication"/>
    <property type="evidence" value="ECO:0007669"/>
    <property type="project" value="InterPro"/>
</dbReference>
<dbReference type="AlphaFoldDB" id="A0A173VB50"/>
<evidence type="ECO:0000256" key="1">
    <source>
        <dbReference type="ARBA" id="ARBA00019114"/>
    </source>
</evidence>
<organism evidence="3 4">
    <name type="scientific">Parabacteroides distasonis</name>
    <dbReference type="NCBI Taxonomy" id="823"/>
    <lineage>
        <taxon>Bacteria</taxon>
        <taxon>Pseudomonadati</taxon>
        <taxon>Bacteroidota</taxon>
        <taxon>Bacteroidia</taxon>
        <taxon>Bacteroidales</taxon>
        <taxon>Tannerellaceae</taxon>
        <taxon>Parabacteroides</taxon>
    </lineage>
</organism>
<dbReference type="PANTHER" id="PTHR32294">
    <property type="entry name" value="DNA POLYMERASE III SUBUNIT ALPHA"/>
    <property type="match status" value="1"/>
</dbReference>
<dbReference type="SUPFAM" id="SSF89550">
    <property type="entry name" value="PHP domain-like"/>
    <property type="match status" value="1"/>
</dbReference>
<evidence type="ECO:0000313" key="3">
    <source>
        <dbReference type="EMBL" id="CUN23128.1"/>
    </source>
</evidence>
<dbReference type="GO" id="GO:0008408">
    <property type="term" value="F:3'-5' exonuclease activity"/>
    <property type="evidence" value="ECO:0007669"/>
    <property type="project" value="InterPro"/>
</dbReference>
<sequence>MTESLQEWLATNQISYREIDNEVFEIEGFGKLFINDLTEVESIFRKDNNGETIFNIMSTKTELIEQEVFYTCFQFGDNWYYFDMRGEFRLNILKYIGKRLPTIHSTGFVNLGIHTPFELLNGSFQISDWIRKAKYLGQNAIGICDKNTMAGTLVLQKECQKEGLGFVIGYTLDMRYKEDIIPIKVYCQTNEGLSNLLRIQKEINVDSENKTLSFSNLQRYCKGNVIVLGTLAVYWMFDNINLIKALNKVSKVYYQVDLTEFKADRFDKAYLEALKFFYDKETFVPPVLICDNYYLDKDDAKNKIILNKISDGAAHMQSDEQYFKDLDEHYKVIDQLFRDEWDKWEIFTEMCNNTIKITEGAKAAYETTRNFMPQYDMTPEEREKYGDRHNMFNQIIEEGFKKLVPKGKEEEYRKRVEYEKYVIESTNNIDYFLVQYDTVNWANEQGIMTGISRGSGGGCLLLYLMGITKLDPLKYNLIFERFLLPDRSGLYEANTTVIQGKIESKEYVEISMNGKTYSFDRDAKFLVKRGDEEIEVYADELMTNDDIIFDNRDLIWTINEL</sequence>
<dbReference type="GO" id="GO:0016779">
    <property type="term" value="F:nucleotidyltransferase activity"/>
    <property type="evidence" value="ECO:0007669"/>
    <property type="project" value="UniProtKB-KW"/>
</dbReference>
<evidence type="ECO:0000259" key="2">
    <source>
        <dbReference type="SMART" id="SM00481"/>
    </source>
</evidence>
<keyword evidence="3" id="KW-0808">Transferase</keyword>
<dbReference type="InterPro" id="IPR003141">
    <property type="entry name" value="Pol/His_phosphatase_N"/>
</dbReference>
<name>A0A173VB50_PARDI</name>
<dbReference type="InterPro" id="IPR004013">
    <property type="entry name" value="PHP_dom"/>
</dbReference>
<evidence type="ECO:0000313" key="4">
    <source>
        <dbReference type="Proteomes" id="UP000095591"/>
    </source>
</evidence>
<gene>
    <name evidence="3" type="primary">dnaE_2</name>
    <name evidence="3" type="ORF">ERS852429_02724</name>
</gene>
<dbReference type="InterPro" id="IPR011708">
    <property type="entry name" value="DNA_pol3_alpha_NTPase_dom"/>
</dbReference>
<dbReference type="Proteomes" id="UP000095591">
    <property type="component" value="Unassembled WGS sequence"/>
</dbReference>
<reference evidence="3 4" key="1">
    <citation type="submission" date="2015-09" db="EMBL/GenBank/DDBJ databases">
        <authorList>
            <consortium name="Pathogen Informatics"/>
        </authorList>
    </citation>
    <scope>NUCLEOTIDE SEQUENCE [LARGE SCALE GENOMIC DNA]</scope>
    <source>
        <strain evidence="3 4">2789STDY5608872</strain>
    </source>
</reference>
<feature type="domain" description="Polymerase/histidinol phosphatase N-terminal" evidence="2">
    <location>
        <begin position="109"/>
        <end position="176"/>
    </location>
</feature>
<dbReference type="Pfam" id="PF02811">
    <property type="entry name" value="PHP"/>
    <property type="match status" value="1"/>
</dbReference>
<dbReference type="PANTHER" id="PTHR32294:SF0">
    <property type="entry name" value="DNA POLYMERASE III SUBUNIT ALPHA"/>
    <property type="match status" value="1"/>
</dbReference>
<dbReference type="InterPro" id="IPR016195">
    <property type="entry name" value="Pol/histidinol_Pase-like"/>
</dbReference>
<proteinExistence type="predicted"/>
<dbReference type="Gene3D" id="3.20.20.140">
    <property type="entry name" value="Metal-dependent hydrolases"/>
    <property type="match status" value="1"/>
</dbReference>
<keyword evidence="3" id="KW-0548">Nucleotidyltransferase</keyword>
<protein>
    <recommendedName>
        <fullName evidence="1">DNA polymerase III subunit alpha</fullName>
    </recommendedName>
</protein>
<dbReference type="Pfam" id="PF07733">
    <property type="entry name" value="DNA_pol3_alpha"/>
    <property type="match status" value="1"/>
</dbReference>
<dbReference type="RefSeq" id="WP_057319617.1">
    <property type="nucleotide sequence ID" value="NZ_CYXP01000006.1"/>
</dbReference>